<accession>A0A9Q3HYR0</accession>
<sequence length="400" mass="45258">MSSDTGCYPTCLHNKVDTAGTPMIKSKTMSESNKDSDIAIDCGINMLKPEHILQINGSNFQTWEWKLQLIFNTYLQDPLYLQQGNVSDSKHKHFCHAILLSLVPDPTQDSIITMRPFHTMYTWLKNHYFVMTRTSQCVAFNKLMSLKLKDSEAPSSLVLQLNEALMELKNQSGKLEEDHVMGQLAQRTIMHRAMMVKLDTKILCSRSPPFASCVLILESFFQQPEVNDVTPSFNLMTIQQWPLSIPKGDKHSAMRTMFQVTCHNCNKQGHMAKDCPKSKLGRATTSALPLGIRPMVAPPNFQAHYPIITPPTNFPCHNSHQPFHNNQHPASRLTKQPEFYFPRYQEQPIPAMKARIIEIGSSDKPKHKIAIDDMTNPGDRQSVYDTGASHSLKGDFSALC</sequence>
<dbReference type="Proteomes" id="UP000765509">
    <property type="component" value="Unassembled WGS sequence"/>
</dbReference>
<dbReference type="PROSITE" id="PS50158">
    <property type="entry name" value="ZF_CCHC"/>
    <property type="match status" value="1"/>
</dbReference>
<dbReference type="Gene3D" id="4.10.60.10">
    <property type="entry name" value="Zinc finger, CCHC-type"/>
    <property type="match status" value="1"/>
</dbReference>
<evidence type="ECO:0000313" key="4">
    <source>
        <dbReference type="EMBL" id="MBW0521052.1"/>
    </source>
</evidence>
<comment type="caution">
    <text evidence="4">The sequence shown here is derived from an EMBL/GenBank/DDBJ whole genome shotgun (WGS) entry which is preliminary data.</text>
</comment>
<dbReference type="InterPro" id="IPR001878">
    <property type="entry name" value="Znf_CCHC"/>
</dbReference>
<dbReference type="AlphaFoldDB" id="A0A9Q3HYR0"/>
<gene>
    <name evidence="4" type="ORF">O181_060767</name>
</gene>
<evidence type="ECO:0000256" key="1">
    <source>
        <dbReference type="ARBA" id="ARBA00022664"/>
    </source>
</evidence>
<reference evidence="4" key="1">
    <citation type="submission" date="2021-03" db="EMBL/GenBank/DDBJ databases">
        <title>Draft genome sequence of rust myrtle Austropuccinia psidii MF-1, a brazilian biotype.</title>
        <authorList>
            <person name="Quecine M.C."/>
            <person name="Pachon D.M.R."/>
            <person name="Bonatelli M.L."/>
            <person name="Correr F.H."/>
            <person name="Franceschini L.M."/>
            <person name="Leite T.F."/>
            <person name="Margarido G.R.A."/>
            <person name="Almeida C.A."/>
            <person name="Ferrarezi J.A."/>
            <person name="Labate C.A."/>
        </authorList>
    </citation>
    <scope>NUCLEOTIDE SEQUENCE</scope>
    <source>
        <strain evidence="4">MF-1</strain>
    </source>
</reference>
<feature type="domain" description="CCHC-type" evidence="3">
    <location>
        <begin position="262"/>
        <end position="277"/>
    </location>
</feature>
<dbReference type="EMBL" id="AVOT02028542">
    <property type="protein sequence ID" value="MBW0521052.1"/>
    <property type="molecule type" value="Genomic_DNA"/>
</dbReference>
<dbReference type="OrthoDB" id="2514177at2759"/>
<dbReference type="GO" id="GO:0008270">
    <property type="term" value="F:zinc ion binding"/>
    <property type="evidence" value="ECO:0007669"/>
    <property type="project" value="UniProtKB-KW"/>
</dbReference>
<dbReference type="InterPro" id="IPR036875">
    <property type="entry name" value="Znf_CCHC_sf"/>
</dbReference>
<keyword evidence="2" id="KW-0862">Zinc</keyword>
<dbReference type="GO" id="GO:0006397">
    <property type="term" value="P:mRNA processing"/>
    <property type="evidence" value="ECO:0007669"/>
    <property type="project" value="UniProtKB-KW"/>
</dbReference>
<keyword evidence="2" id="KW-0479">Metal-binding</keyword>
<proteinExistence type="predicted"/>
<dbReference type="SMART" id="SM00343">
    <property type="entry name" value="ZnF_C2HC"/>
    <property type="match status" value="1"/>
</dbReference>
<keyword evidence="1" id="KW-0507">mRNA processing</keyword>
<evidence type="ECO:0000256" key="2">
    <source>
        <dbReference type="PROSITE-ProRule" id="PRU00047"/>
    </source>
</evidence>
<dbReference type="SUPFAM" id="SSF57756">
    <property type="entry name" value="Retrovirus zinc finger-like domains"/>
    <property type="match status" value="1"/>
</dbReference>
<protein>
    <recommendedName>
        <fullName evidence="3">CCHC-type domain-containing protein</fullName>
    </recommendedName>
</protein>
<dbReference type="Pfam" id="PF00098">
    <property type="entry name" value="zf-CCHC"/>
    <property type="match status" value="1"/>
</dbReference>
<keyword evidence="2" id="KW-0863">Zinc-finger</keyword>
<evidence type="ECO:0000313" key="5">
    <source>
        <dbReference type="Proteomes" id="UP000765509"/>
    </source>
</evidence>
<dbReference type="GO" id="GO:0003676">
    <property type="term" value="F:nucleic acid binding"/>
    <property type="evidence" value="ECO:0007669"/>
    <property type="project" value="InterPro"/>
</dbReference>
<name>A0A9Q3HYR0_9BASI</name>
<organism evidence="4 5">
    <name type="scientific">Austropuccinia psidii MF-1</name>
    <dbReference type="NCBI Taxonomy" id="1389203"/>
    <lineage>
        <taxon>Eukaryota</taxon>
        <taxon>Fungi</taxon>
        <taxon>Dikarya</taxon>
        <taxon>Basidiomycota</taxon>
        <taxon>Pucciniomycotina</taxon>
        <taxon>Pucciniomycetes</taxon>
        <taxon>Pucciniales</taxon>
        <taxon>Sphaerophragmiaceae</taxon>
        <taxon>Austropuccinia</taxon>
    </lineage>
</organism>
<keyword evidence="5" id="KW-1185">Reference proteome</keyword>
<evidence type="ECO:0000259" key="3">
    <source>
        <dbReference type="PROSITE" id="PS50158"/>
    </source>
</evidence>